<evidence type="ECO:0000259" key="4">
    <source>
        <dbReference type="PROSITE" id="PS50075"/>
    </source>
</evidence>
<sequence length="1557" mass="163106">MPFVRSRSGDDENEVGRVRAGPRECLEGVRDAVATVLGVEPDSVAVHVPLRELGIDSVGLTRLTAAIGERLDAEVPSWAVWQCPTVATLAEFLSDGSPRAPAGRASRSANPATEPVAIVGMGCRLPGGIDSPERLWAALRSEVDAVGTVPADRWNAGEWYDPDQSAPGKTTTDRGGFLDDITGFDAAFFRVSPAEAERMDPQQRIALEVVWAALEDARIVPAALSGTRTGVFFGTMWQEYHLATGADPAGIGPHSAVGWDTSIVPSRIAYVLGLQGPVLSVGSACSSSLGAVHLAAHSLRRGESDIALAGGVSLMLHPHTTVAMTKFGGLNPDGQCRAFDADAAGYVRSEGCGVVVLRRLSDALRDGDRIYAVLRGSAVNNDGASNGLTAPNPRAQVDVLRTAWAEAGVRTDQVSYVEAHGTGTPLGDLIEASALGEVFGPGRTEPLRIGSAKTNFGHLEPAAGVLGVLKTALALHHGELPASLHFDRPNPEIDFVGQKLAVVTERQSWPVGPRYAGVSAFGFGGTNVHVALEQAPHRRRRLLAVAADTEPALRARLAAVSTAGDIPMSPGPGHHRAVAWLDGCGDPAATARVAQVGDRPKVVFCFSGHGAQWLGMGAGLLAEPVFRAAIEDVDRALAPVTGWSVLDELLAPRLDRADVVQPALFAVQVALTRLLAAWGVSPDVVFGQSVGEVAAAVATGALFLDQGAELIGRWSRLVAERASGSGSMIVCDLPAAAADRISRGRLSIAAAVAEDWTCLSGSTGALVEVERDLAQAGATVRRVAIDYPAHSTELAAITPDLVAELAGLRAGQGTIPFLSTVTGGPLPGTRLDAGYWARNTCQPMRLTEVAAALPADAQVVEIGPHPVLAQPMRRLLAPGSRVLAACHRDVPARQTVEDLLAELWLSGVEVDWAAATGVPAPTVEPVPLTVSSATRTGLRAQAAAMREHLAAHPEQSLAEVGHSLVATRSMFDHRAVVLAADRDQATSGLDALAAGVPHPGLVTAATEPVRDTAGPVLVFPGQGSQWTGMARELLADSPVFAARFAECAAALDEFVEWSLIDVLADEAALARADVVQPALWAVMVSLARLWEAHGLRPTAVVGHSQGEIAAACVGGALSLRDAARVVASRARVIADTLSGSGGMVSVALPRDEAAERAGGWDRRLSVAAELGPRSTVLAGPDDALEGLMTRCAEAAVVARRVAIDYPSHSPGVDPARAEVLAALTGVEPQPAELTHVSTVTGKPLAGVELDADYWYRNLREPVELRAVVDLLLDRGHRVFVEASPHPVLSPGIEETAAARGLDVVAVASVRRGDGGLSRFLTSVTEAHVRGVDLDWALVLSSAGPVDLPTYQFQRRDYWPRVDRRSGAADPADAEFWGAVERGDLGALRDTLNLPADATLADLLPALARWRRERIQPEVPEPAPEPAPAALVELLAGQPPARRLELVTDVVLRNAAAVLGYRGDEPAAPERAFRELGFDSVSGLDLRNRLAAELGLALPPTLVYDQPTPAALAGHLLAELDLDSSAPDPDTAVSASIADAADDELFDLIDSLTSRRTS</sequence>
<dbReference type="Gene3D" id="3.30.70.3290">
    <property type="match status" value="1"/>
</dbReference>
<dbReference type="SUPFAM" id="SSF55048">
    <property type="entry name" value="Probable ACP-binding domain of malonyl-CoA ACP transacylase"/>
    <property type="match status" value="1"/>
</dbReference>
<accession>A0A263CVC1</accession>
<dbReference type="InterPro" id="IPR014031">
    <property type="entry name" value="Ketoacyl_synth_C"/>
</dbReference>
<dbReference type="EMBL" id="NKYE01000031">
    <property type="protein sequence ID" value="OZM69919.1"/>
    <property type="molecule type" value="Genomic_DNA"/>
</dbReference>
<dbReference type="GO" id="GO:0004312">
    <property type="term" value="F:fatty acid synthase activity"/>
    <property type="evidence" value="ECO:0007669"/>
    <property type="project" value="TreeGrafter"/>
</dbReference>
<evidence type="ECO:0000256" key="3">
    <source>
        <dbReference type="ARBA" id="ARBA00022679"/>
    </source>
</evidence>
<evidence type="ECO:0000313" key="6">
    <source>
        <dbReference type="EMBL" id="OZM69919.1"/>
    </source>
</evidence>
<dbReference type="GO" id="GO:0006633">
    <property type="term" value="P:fatty acid biosynthetic process"/>
    <property type="evidence" value="ECO:0007669"/>
    <property type="project" value="InterPro"/>
</dbReference>
<dbReference type="InterPro" id="IPR001227">
    <property type="entry name" value="Ac_transferase_dom_sf"/>
</dbReference>
<feature type="domain" description="Carrier" evidence="4">
    <location>
        <begin position="1444"/>
        <end position="1519"/>
    </location>
</feature>
<dbReference type="InterPro" id="IPR009081">
    <property type="entry name" value="PP-bd_ACP"/>
</dbReference>
<dbReference type="InterPro" id="IPR006162">
    <property type="entry name" value="Ppantetheine_attach_site"/>
</dbReference>
<gene>
    <name evidence="6" type="ORF">CFN78_28050</name>
</gene>
<evidence type="ECO:0000259" key="5">
    <source>
        <dbReference type="PROSITE" id="PS52004"/>
    </source>
</evidence>
<dbReference type="SUPFAM" id="SSF47336">
    <property type="entry name" value="ACP-like"/>
    <property type="match status" value="2"/>
</dbReference>
<dbReference type="Pfam" id="PF18369">
    <property type="entry name" value="PKS_DE"/>
    <property type="match status" value="1"/>
</dbReference>
<dbReference type="CDD" id="cd00833">
    <property type="entry name" value="PKS"/>
    <property type="match status" value="1"/>
</dbReference>
<dbReference type="Gene3D" id="3.40.366.10">
    <property type="entry name" value="Malonyl-Coenzyme A Acyl Carrier Protein, domain 2"/>
    <property type="match status" value="2"/>
</dbReference>
<evidence type="ECO:0000313" key="7">
    <source>
        <dbReference type="Proteomes" id="UP000242444"/>
    </source>
</evidence>
<dbReference type="InterPro" id="IPR016039">
    <property type="entry name" value="Thiolase-like"/>
</dbReference>
<dbReference type="GO" id="GO:0005886">
    <property type="term" value="C:plasma membrane"/>
    <property type="evidence" value="ECO:0007669"/>
    <property type="project" value="TreeGrafter"/>
</dbReference>
<keyword evidence="1" id="KW-0596">Phosphopantetheine</keyword>
<dbReference type="Pfam" id="PF00550">
    <property type="entry name" value="PP-binding"/>
    <property type="match status" value="2"/>
</dbReference>
<dbReference type="PROSITE" id="PS52004">
    <property type="entry name" value="KS3_2"/>
    <property type="match status" value="1"/>
</dbReference>
<comment type="caution">
    <text evidence="6">The sequence shown here is derived from an EMBL/GenBank/DDBJ whole genome shotgun (WGS) entry which is preliminary data.</text>
</comment>
<dbReference type="Pfam" id="PF02801">
    <property type="entry name" value="Ketoacyl-synt_C"/>
    <property type="match status" value="1"/>
</dbReference>
<dbReference type="SMART" id="SM00827">
    <property type="entry name" value="PKS_AT"/>
    <property type="match status" value="2"/>
</dbReference>
<dbReference type="GO" id="GO:0071770">
    <property type="term" value="P:DIM/DIP cell wall layer assembly"/>
    <property type="evidence" value="ECO:0007669"/>
    <property type="project" value="TreeGrafter"/>
</dbReference>
<dbReference type="PROSITE" id="PS00606">
    <property type="entry name" value="KS3_1"/>
    <property type="match status" value="1"/>
</dbReference>
<proteinExistence type="predicted"/>
<dbReference type="SMART" id="SM00823">
    <property type="entry name" value="PKS_PP"/>
    <property type="match status" value="2"/>
</dbReference>
<dbReference type="InterPro" id="IPR016036">
    <property type="entry name" value="Malonyl_transacylase_ACP-bd"/>
</dbReference>
<dbReference type="Gene3D" id="6.10.140.1830">
    <property type="match status" value="1"/>
</dbReference>
<dbReference type="GO" id="GO:0031177">
    <property type="term" value="F:phosphopantetheine binding"/>
    <property type="evidence" value="ECO:0007669"/>
    <property type="project" value="InterPro"/>
</dbReference>
<dbReference type="GO" id="GO:0005737">
    <property type="term" value="C:cytoplasm"/>
    <property type="evidence" value="ECO:0007669"/>
    <property type="project" value="TreeGrafter"/>
</dbReference>
<dbReference type="PROSITE" id="PS50075">
    <property type="entry name" value="CARRIER"/>
    <property type="match status" value="2"/>
</dbReference>
<dbReference type="SUPFAM" id="SSF52151">
    <property type="entry name" value="FabD/lysophospholipase-like"/>
    <property type="match status" value="2"/>
</dbReference>
<dbReference type="PANTHER" id="PTHR43775">
    <property type="entry name" value="FATTY ACID SYNTHASE"/>
    <property type="match status" value="1"/>
</dbReference>
<evidence type="ECO:0000256" key="1">
    <source>
        <dbReference type="ARBA" id="ARBA00022450"/>
    </source>
</evidence>
<dbReference type="SMART" id="SM01294">
    <property type="entry name" value="PKS_PP_betabranch"/>
    <property type="match status" value="1"/>
</dbReference>
<dbReference type="InterPro" id="IPR050091">
    <property type="entry name" value="PKS_NRPS_Biosynth_Enz"/>
</dbReference>
<dbReference type="Gene3D" id="1.10.1200.10">
    <property type="entry name" value="ACP-like"/>
    <property type="match status" value="2"/>
</dbReference>
<dbReference type="Pfam" id="PF00698">
    <property type="entry name" value="Acyl_transf_1"/>
    <property type="match status" value="2"/>
</dbReference>
<dbReference type="SMART" id="SM00825">
    <property type="entry name" value="PKS_KS"/>
    <property type="match status" value="1"/>
</dbReference>
<keyword evidence="7" id="KW-1185">Reference proteome</keyword>
<protein>
    <submittedName>
        <fullName evidence="6">Polyketide synthase</fullName>
    </submittedName>
</protein>
<dbReference type="InParanoid" id="A0A263CVC1"/>
<dbReference type="InterPro" id="IPR014030">
    <property type="entry name" value="Ketoacyl_synth_N"/>
</dbReference>
<dbReference type="InterPro" id="IPR020806">
    <property type="entry name" value="PKS_PP-bd"/>
</dbReference>
<dbReference type="InterPro" id="IPR016035">
    <property type="entry name" value="Acyl_Trfase/lysoPLipase"/>
</dbReference>
<dbReference type="InterPro" id="IPR032821">
    <property type="entry name" value="PKS_assoc"/>
</dbReference>
<dbReference type="PANTHER" id="PTHR43775:SF37">
    <property type="entry name" value="SI:DKEY-61P9.11"/>
    <property type="match status" value="1"/>
</dbReference>
<organism evidence="6 7">
    <name type="scientific">Amycolatopsis antarctica</name>
    <dbReference type="NCBI Taxonomy" id="1854586"/>
    <lineage>
        <taxon>Bacteria</taxon>
        <taxon>Bacillati</taxon>
        <taxon>Actinomycetota</taxon>
        <taxon>Actinomycetes</taxon>
        <taxon>Pseudonocardiales</taxon>
        <taxon>Pseudonocardiaceae</taxon>
        <taxon>Amycolatopsis</taxon>
    </lineage>
</organism>
<feature type="domain" description="Carrier" evidence="4">
    <location>
        <begin position="23"/>
        <end position="97"/>
    </location>
</feature>
<dbReference type="Gene3D" id="3.40.47.10">
    <property type="match status" value="1"/>
</dbReference>
<evidence type="ECO:0000256" key="2">
    <source>
        <dbReference type="ARBA" id="ARBA00022553"/>
    </source>
</evidence>
<keyword evidence="2" id="KW-0597">Phosphoprotein</keyword>
<feature type="domain" description="Ketosynthase family 3 (KS3)" evidence="5">
    <location>
        <begin position="113"/>
        <end position="534"/>
    </location>
</feature>
<dbReference type="InterPro" id="IPR041618">
    <property type="entry name" value="PKS_DE"/>
</dbReference>
<dbReference type="InterPro" id="IPR014043">
    <property type="entry name" value="Acyl_transferase_dom"/>
</dbReference>
<dbReference type="PROSITE" id="PS00012">
    <property type="entry name" value="PHOSPHOPANTETHEINE"/>
    <property type="match status" value="2"/>
</dbReference>
<reference evidence="6 7" key="1">
    <citation type="submission" date="2017-07" db="EMBL/GenBank/DDBJ databases">
        <title>Amycolatopsis antarcticus sp. nov., isolated from the surface of an Antarcticus brown macroalga.</title>
        <authorList>
            <person name="Wang J."/>
            <person name="Leiva S."/>
            <person name="Huang J."/>
            <person name="Huang Y."/>
        </authorList>
    </citation>
    <scope>NUCLEOTIDE SEQUENCE [LARGE SCALE GENOMIC DNA]</scope>
    <source>
        <strain evidence="6 7">AU-G6</strain>
    </source>
</reference>
<dbReference type="FunFam" id="3.40.47.10:FF:000019">
    <property type="entry name" value="Polyketide synthase type I"/>
    <property type="match status" value="1"/>
</dbReference>
<dbReference type="InterPro" id="IPR018201">
    <property type="entry name" value="Ketoacyl_synth_AS"/>
</dbReference>
<dbReference type="Proteomes" id="UP000242444">
    <property type="component" value="Unassembled WGS sequence"/>
</dbReference>
<dbReference type="Pfam" id="PF16197">
    <property type="entry name" value="KAsynt_C_assoc"/>
    <property type="match status" value="1"/>
</dbReference>
<dbReference type="GO" id="GO:0004315">
    <property type="term" value="F:3-oxoacyl-[acyl-carrier-protein] synthase activity"/>
    <property type="evidence" value="ECO:0007669"/>
    <property type="project" value="InterPro"/>
</dbReference>
<dbReference type="SUPFAM" id="SSF53901">
    <property type="entry name" value="Thiolase-like"/>
    <property type="match status" value="1"/>
</dbReference>
<dbReference type="InterPro" id="IPR036736">
    <property type="entry name" value="ACP-like_sf"/>
</dbReference>
<dbReference type="Pfam" id="PF22621">
    <property type="entry name" value="CurL-like_PKS_C"/>
    <property type="match status" value="1"/>
</dbReference>
<dbReference type="InterPro" id="IPR020841">
    <property type="entry name" value="PKS_Beta-ketoAc_synthase_dom"/>
</dbReference>
<dbReference type="Pfam" id="PF00109">
    <property type="entry name" value="ketoacyl-synt"/>
    <property type="match status" value="1"/>
</dbReference>
<keyword evidence="3" id="KW-0808">Transferase</keyword>
<name>A0A263CVC1_9PSEU</name>